<organism evidence="2 3">
    <name type="scientific">Rhinolophus ferrumequinum</name>
    <name type="common">Greater horseshoe bat</name>
    <dbReference type="NCBI Taxonomy" id="59479"/>
    <lineage>
        <taxon>Eukaryota</taxon>
        <taxon>Metazoa</taxon>
        <taxon>Chordata</taxon>
        <taxon>Craniata</taxon>
        <taxon>Vertebrata</taxon>
        <taxon>Euteleostomi</taxon>
        <taxon>Mammalia</taxon>
        <taxon>Eutheria</taxon>
        <taxon>Laurasiatheria</taxon>
        <taxon>Chiroptera</taxon>
        <taxon>Yinpterochiroptera</taxon>
        <taxon>Rhinolophoidea</taxon>
        <taxon>Rhinolophidae</taxon>
        <taxon>Rhinolophinae</taxon>
        <taxon>Rhinolophus</taxon>
    </lineage>
</organism>
<reference evidence="2 3" key="1">
    <citation type="journal article" date="2020" name="Nature">
        <title>Six reference-quality genomes reveal evolution of bat adaptations.</title>
        <authorList>
            <person name="Jebb D."/>
            <person name="Huang Z."/>
            <person name="Pippel M."/>
            <person name="Hughes G.M."/>
            <person name="Lavrichenko K."/>
            <person name="Devanna P."/>
            <person name="Winkler S."/>
            <person name="Jermiin L.S."/>
            <person name="Skirmuntt E.C."/>
            <person name="Katzourakis A."/>
            <person name="Burkitt-Gray L."/>
            <person name="Ray D.A."/>
            <person name="Sullivan K.A.M."/>
            <person name="Roscito J.G."/>
            <person name="Kirilenko B.M."/>
            <person name="Davalos L.M."/>
            <person name="Corthals A.P."/>
            <person name="Power M.L."/>
            <person name="Jones G."/>
            <person name="Ransome R.D."/>
            <person name="Dechmann D.K.N."/>
            <person name="Locatelli A.G."/>
            <person name="Puechmaille S.J."/>
            <person name="Fedrigo O."/>
            <person name="Jarvis E.D."/>
            <person name="Hiller M."/>
            <person name="Vernes S.C."/>
            <person name="Myers E.W."/>
            <person name="Teeling E.C."/>
        </authorList>
    </citation>
    <scope>NUCLEOTIDE SEQUENCE [LARGE SCALE GENOMIC DNA]</scope>
    <source>
        <strain evidence="2">MRhiFer1</strain>
        <tissue evidence="2">Lung</tissue>
    </source>
</reference>
<feature type="region of interest" description="Disordered" evidence="1">
    <location>
        <begin position="67"/>
        <end position="92"/>
    </location>
</feature>
<evidence type="ECO:0000256" key="1">
    <source>
        <dbReference type="SAM" id="MobiDB-lite"/>
    </source>
</evidence>
<name>A0A7J7SIX3_RHIFE</name>
<proteinExistence type="predicted"/>
<dbReference type="EMBL" id="JACAGC010000022">
    <property type="protein sequence ID" value="KAF6288369.1"/>
    <property type="molecule type" value="Genomic_DNA"/>
</dbReference>
<sequence>MEDVLNEIALVPDQQPREALEAQDHCLEEILTAVHRNSEEALAGTAQVRDQVSLWEVLEARVHLLEDEPHSGDSEVEVDDMSGDNVAPNPQDQPILKQKVKHEQLLGPGGTAAGNPAVTKFTTYTPYTPTELQELGRQCREHPGEPILA</sequence>
<comment type="caution">
    <text evidence="2">The sequence shown here is derived from an EMBL/GenBank/DDBJ whole genome shotgun (WGS) entry which is preliminary data.</text>
</comment>
<dbReference type="Proteomes" id="UP000585614">
    <property type="component" value="Unassembled WGS sequence"/>
</dbReference>
<evidence type="ECO:0000313" key="2">
    <source>
        <dbReference type="EMBL" id="KAF6288369.1"/>
    </source>
</evidence>
<dbReference type="AlphaFoldDB" id="A0A7J7SIX3"/>
<accession>A0A7J7SIX3</accession>
<protein>
    <submittedName>
        <fullName evidence="2">Uncharacterized protein</fullName>
    </submittedName>
</protein>
<evidence type="ECO:0000313" key="3">
    <source>
        <dbReference type="Proteomes" id="UP000585614"/>
    </source>
</evidence>
<gene>
    <name evidence="2" type="ORF">mRhiFer1_009104</name>
</gene>